<evidence type="ECO:0000256" key="3">
    <source>
        <dbReference type="ARBA" id="ARBA00022679"/>
    </source>
</evidence>
<dbReference type="PANTHER" id="PTHR43179:SF12">
    <property type="entry name" value="GALACTOFURANOSYLTRANSFERASE GLFT2"/>
    <property type="match status" value="1"/>
</dbReference>
<dbReference type="Gene3D" id="3.90.550.10">
    <property type="entry name" value="Spore Coat Polysaccharide Biosynthesis Protein SpsA, Chain A"/>
    <property type="match status" value="1"/>
</dbReference>
<dbReference type="Gene3D" id="3.40.50.2000">
    <property type="entry name" value="Glycogen Phosphorylase B"/>
    <property type="match status" value="1"/>
</dbReference>
<evidence type="ECO:0000313" key="5">
    <source>
        <dbReference type="Proteomes" id="UP000503251"/>
    </source>
</evidence>
<dbReference type="Proteomes" id="UP000503251">
    <property type="component" value="Chromosome"/>
</dbReference>
<reference evidence="4 5" key="1">
    <citation type="submission" date="2019-04" db="EMBL/GenBank/DDBJ databases">
        <title>Isolation and culture of sulfate reducing bacteria from the cold seep of the South China Sea.</title>
        <authorList>
            <person name="Sun C."/>
            <person name="Liu R."/>
        </authorList>
    </citation>
    <scope>NUCLEOTIDE SEQUENCE [LARGE SCALE GENOMIC DNA]</scope>
    <source>
        <strain evidence="4 5">CS1</strain>
    </source>
</reference>
<dbReference type="CDD" id="cd04186">
    <property type="entry name" value="GT_2_like_c"/>
    <property type="match status" value="1"/>
</dbReference>
<dbReference type="Pfam" id="PF13641">
    <property type="entry name" value="Glyco_tranf_2_3"/>
    <property type="match status" value="1"/>
</dbReference>
<dbReference type="Pfam" id="PF13692">
    <property type="entry name" value="Glyco_trans_1_4"/>
    <property type="match status" value="1"/>
</dbReference>
<accession>A0ABX6NGQ2</accession>
<evidence type="ECO:0000256" key="1">
    <source>
        <dbReference type="ARBA" id="ARBA00006739"/>
    </source>
</evidence>
<evidence type="ECO:0000256" key="2">
    <source>
        <dbReference type="ARBA" id="ARBA00022676"/>
    </source>
</evidence>
<proteinExistence type="inferred from homology"/>
<dbReference type="SUPFAM" id="SSF53448">
    <property type="entry name" value="Nucleotide-diphospho-sugar transferases"/>
    <property type="match status" value="1"/>
</dbReference>
<evidence type="ECO:0000313" key="4">
    <source>
        <dbReference type="EMBL" id="QJT09811.1"/>
    </source>
</evidence>
<gene>
    <name evidence="4" type="ORF">E8L03_13075</name>
</gene>
<dbReference type="RefSeq" id="WP_171267601.1">
    <property type="nucleotide sequence ID" value="NZ_CP039543.1"/>
</dbReference>
<sequence length="950" mass="108673">MKQCPICQSISPLRTPQSVSDYICPACGANSRQRIARTVQATLGVLLDFGHVDALIIDPNHVIDIQIIKKVWRACCWDTDNKRELFVHMSQWQRFMDGQRVGRVRYDPDNSPPHKLVCVYKMLSRLRDDRYALKQVKGVMTGDSIVLINELDDLKLAHTIDLDPDDEKSFGRFRRYGRDLPARIAEALDVRFVARIEGRDEGFTFVQENYYVAGNDHQLLGLPLLYPHSLCELYDFSLPDRDESGLPEPITREKRLVFFPDYSAANPYQTLLYGNILLAGPGDIDKALQLQQRKNSDIATIFHLHWTAPIFEHAGNDSQMVQRLMDEFIEKVEAFIQAGGDLVWTIHNVITHESLHKELEEQFSARLAELATRVILHTTDSQEILARYFHLPAQKVTIAPHGNYIHSYPVDCSPLEARKSLKIPEDATVFLFFGQVRRYKGVRHLIRAFKTISQSNPNIWLIIVGRVLPDDFRREITALCTEAPRIITELEFIHDQDVQRYFLASDFAVLPFRQILNSGSALLSLSFARPVIAPRLGVLRSLLQGMEELTYDPEDREEALVKRMLAAAAFDKKQVRTFMEKAYELVLDMPWSASTQIINGLIKELFFKGNERVDPSGRPTYQSPASSYRPPARVAIVVCHYGNLEDTMSCLRSLDADKSEPFHGYLVSNDDDLTAYQYVRRVATHWTCIQSPGNIGFAAGCNLALRDIKDAGYDYIWLVNPDTIAPSNHLTRLVQNADALPESDIFGTTIVMDDDPDFVWYGGACISFEHGLQAKHLHYGESPGALPEGPYSVDYVTGASLFFRSHLLDDIGLLPERYFLYFEETDWCMQARAHGKNLVMLPELILRHKRRSVQKGVPTFHYLYYYTRNLLLMCRIWNPDKLDRCVQHHRKTLAASWLKKYEQLGPQDIERAKNVIELGFRDGLAGVQGYCDLNRFLDQMRLKRLLPDAS</sequence>
<dbReference type="InterPro" id="IPR029044">
    <property type="entry name" value="Nucleotide-diphossugar_trans"/>
</dbReference>
<organism evidence="4 5">
    <name type="scientific">Oceanidesulfovibrio marinus</name>
    <dbReference type="NCBI Taxonomy" id="370038"/>
    <lineage>
        <taxon>Bacteria</taxon>
        <taxon>Pseudomonadati</taxon>
        <taxon>Thermodesulfobacteriota</taxon>
        <taxon>Desulfovibrionia</taxon>
        <taxon>Desulfovibrionales</taxon>
        <taxon>Desulfovibrionaceae</taxon>
        <taxon>Oceanidesulfovibrio</taxon>
    </lineage>
</organism>
<dbReference type="PANTHER" id="PTHR43179">
    <property type="entry name" value="RHAMNOSYLTRANSFERASE WBBL"/>
    <property type="match status" value="1"/>
</dbReference>
<protein>
    <submittedName>
        <fullName evidence="4">Glycosyltransferase</fullName>
    </submittedName>
</protein>
<dbReference type="SUPFAM" id="SSF53756">
    <property type="entry name" value="UDP-Glycosyltransferase/glycogen phosphorylase"/>
    <property type="match status" value="1"/>
</dbReference>
<keyword evidence="2" id="KW-0328">Glycosyltransferase</keyword>
<keyword evidence="3" id="KW-0808">Transferase</keyword>
<keyword evidence="5" id="KW-1185">Reference proteome</keyword>
<comment type="similarity">
    <text evidence="1">Belongs to the glycosyltransferase 2 family.</text>
</comment>
<dbReference type="EMBL" id="CP039543">
    <property type="protein sequence ID" value="QJT09811.1"/>
    <property type="molecule type" value="Genomic_DNA"/>
</dbReference>
<name>A0ABX6NGQ2_9BACT</name>